<dbReference type="SUPFAM" id="SSF47090">
    <property type="entry name" value="PGBD-like"/>
    <property type="match status" value="2"/>
</dbReference>
<dbReference type="PANTHER" id="PTHR30032">
    <property type="entry name" value="N-ACETYLMURAMOYL-L-ALANINE AMIDASE-RELATED"/>
    <property type="match status" value="1"/>
</dbReference>
<gene>
    <name evidence="2" type="ORF">KME25_03970</name>
</gene>
<feature type="domain" description="MurNAc-LAA" evidence="1">
    <location>
        <begin position="64"/>
        <end position="167"/>
    </location>
</feature>
<evidence type="ECO:0000313" key="2">
    <source>
        <dbReference type="EMBL" id="MBW4543596.1"/>
    </source>
</evidence>
<dbReference type="CDD" id="cd02696">
    <property type="entry name" value="MurNAc-LAA"/>
    <property type="match status" value="1"/>
</dbReference>
<evidence type="ECO:0000259" key="1">
    <source>
        <dbReference type="SMART" id="SM00646"/>
    </source>
</evidence>
<dbReference type="GO" id="GO:0009253">
    <property type="term" value="P:peptidoglycan catabolic process"/>
    <property type="evidence" value="ECO:0007669"/>
    <property type="project" value="InterPro"/>
</dbReference>
<dbReference type="PANTHER" id="PTHR30032:SF1">
    <property type="entry name" value="N-ACETYLMURAMOYL-L-ALANINE AMIDASE LYTC"/>
    <property type="match status" value="1"/>
</dbReference>
<comment type="caution">
    <text evidence="2">The sequence shown here is derived from an EMBL/GenBank/DDBJ whole genome shotgun (WGS) entry which is preliminary data.</text>
</comment>
<dbReference type="SMART" id="SM00646">
    <property type="entry name" value="Ami_3"/>
    <property type="match status" value="1"/>
</dbReference>
<organism evidence="2 3">
    <name type="scientific">Symplocastrum torsivum CPER-KK1</name>
    <dbReference type="NCBI Taxonomy" id="450513"/>
    <lineage>
        <taxon>Bacteria</taxon>
        <taxon>Bacillati</taxon>
        <taxon>Cyanobacteriota</taxon>
        <taxon>Cyanophyceae</taxon>
        <taxon>Oscillatoriophycideae</taxon>
        <taxon>Oscillatoriales</taxon>
        <taxon>Microcoleaceae</taxon>
        <taxon>Symplocastrum</taxon>
    </lineage>
</organism>
<dbReference type="GO" id="GO:0008745">
    <property type="term" value="F:N-acetylmuramoyl-L-alanine amidase activity"/>
    <property type="evidence" value="ECO:0007669"/>
    <property type="project" value="UniProtKB-EC"/>
</dbReference>
<dbReference type="Gene3D" id="3.40.630.40">
    <property type="entry name" value="Zn-dependent exopeptidases"/>
    <property type="match status" value="1"/>
</dbReference>
<dbReference type="InterPro" id="IPR036365">
    <property type="entry name" value="PGBD-like_sf"/>
</dbReference>
<reference evidence="2" key="2">
    <citation type="journal article" date="2022" name="Microbiol. Resour. Announc.">
        <title>Metagenome Sequencing to Explore Phylogenomics of Terrestrial Cyanobacteria.</title>
        <authorList>
            <person name="Ward R.D."/>
            <person name="Stajich J.E."/>
            <person name="Johansen J.R."/>
            <person name="Huntemann M."/>
            <person name="Clum A."/>
            <person name="Foster B."/>
            <person name="Foster B."/>
            <person name="Roux S."/>
            <person name="Palaniappan K."/>
            <person name="Varghese N."/>
            <person name="Mukherjee S."/>
            <person name="Reddy T.B.K."/>
            <person name="Daum C."/>
            <person name="Copeland A."/>
            <person name="Chen I.A."/>
            <person name="Ivanova N.N."/>
            <person name="Kyrpides N.C."/>
            <person name="Shapiro N."/>
            <person name="Eloe-Fadrosh E.A."/>
            <person name="Pietrasiak N."/>
        </authorList>
    </citation>
    <scope>NUCLEOTIDE SEQUENCE</scope>
    <source>
        <strain evidence="2">CPER-KK1</strain>
    </source>
</reference>
<dbReference type="Proteomes" id="UP000753908">
    <property type="component" value="Unassembled WGS sequence"/>
</dbReference>
<evidence type="ECO:0000313" key="3">
    <source>
        <dbReference type="Proteomes" id="UP000753908"/>
    </source>
</evidence>
<dbReference type="InterPro" id="IPR002508">
    <property type="entry name" value="MurNAc-LAA_cat"/>
</dbReference>
<dbReference type="AlphaFoldDB" id="A0A951PI29"/>
<keyword evidence="2" id="KW-0378">Hydrolase</keyword>
<dbReference type="Pfam" id="PF01471">
    <property type="entry name" value="PG_binding_1"/>
    <property type="match status" value="2"/>
</dbReference>
<dbReference type="SUPFAM" id="SSF53187">
    <property type="entry name" value="Zn-dependent exopeptidases"/>
    <property type="match status" value="1"/>
</dbReference>
<dbReference type="EC" id="3.5.1.28" evidence="2"/>
<dbReference type="InterPro" id="IPR002477">
    <property type="entry name" value="Peptidoglycan-bd-like"/>
</dbReference>
<sequence>MKYGIDIGHNCPPDIGAKGIRQEDDLTMEVGNKVVLKLKSLGHQVIGCRPSSASSVGNSLQQRCSIANANNVDVFVSIHFNSFNKQANGTEVFATSDTGRSIAKRILDNIVKLGFFNRGVKDGSHLYVVKNTNAPAILVESCFCDTKVDMDRYNAENIANAIVKGLTGQSPLPPDTDDRTSTLELQQALNRLKIRDDNGKPLVEDGTIDNETKAATINFQQIVDITETGIAGATTWLAIKQILAKPVLRANHAAGTVVKYVQYRVGAQTDGIYGPGTAAAVEKYQKQQGLSVDGNVGPQTWGKLIG</sequence>
<dbReference type="InterPro" id="IPR051922">
    <property type="entry name" value="Bact_Sporulation_Assoc"/>
</dbReference>
<accession>A0A951PI29</accession>
<dbReference type="Pfam" id="PF01520">
    <property type="entry name" value="Amidase_3"/>
    <property type="match status" value="1"/>
</dbReference>
<protein>
    <submittedName>
        <fullName evidence="2">N-acetylmuramoyl-L-alanine amidase</fullName>
        <ecNumber evidence="2">3.5.1.28</ecNumber>
    </submittedName>
</protein>
<proteinExistence type="predicted"/>
<name>A0A951PI29_9CYAN</name>
<reference evidence="2" key="1">
    <citation type="submission" date="2021-05" db="EMBL/GenBank/DDBJ databases">
        <authorList>
            <person name="Pietrasiak N."/>
            <person name="Ward R."/>
            <person name="Stajich J.E."/>
            <person name="Kurbessoian T."/>
        </authorList>
    </citation>
    <scope>NUCLEOTIDE SEQUENCE</scope>
    <source>
        <strain evidence="2">CPER-KK1</strain>
    </source>
</reference>
<dbReference type="Gene3D" id="1.10.101.10">
    <property type="entry name" value="PGBD-like superfamily/PGBD"/>
    <property type="match status" value="2"/>
</dbReference>
<dbReference type="EMBL" id="JAHHIF010000004">
    <property type="protein sequence ID" value="MBW4543596.1"/>
    <property type="molecule type" value="Genomic_DNA"/>
</dbReference>
<dbReference type="InterPro" id="IPR036366">
    <property type="entry name" value="PGBDSf"/>
</dbReference>